<feature type="transmembrane region" description="Helical" evidence="7">
    <location>
        <begin position="316"/>
        <end position="340"/>
    </location>
</feature>
<dbReference type="GO" id="GO:0015293">
    <property type="term" value="F:symporter activity"/>
    <property type="evidence" value="ECO:0007669"/>
    <property type="project" value="UniProtKB-UniRule"/>
</dbReference>
<keyword evidence="2 7" id="KW-0813">Transport</keyword>
<feature type="transmembrane region" description="Helical" evidence="7">
    <location>
        <begin position="198"/>
        <end position="224"/>
    </location>
</feature>
<dbReference type="SUPFAM" id="SSF118215">
    <property type="entry name" value="Proton glutamate symport protein"/>
    <property type="match status" value="1"/>
</dbReference>
<dbReference type="InterPro" id="IPR001991">
    <property type="entry name" value="Na-dicarboxylate_symporter"/>
</dbReference>
<comment type="caution">
    <text evidence="8">The sequence shown here is derived from an EMBL/GenBank/DDBJ whole genome shotgun (WGS) entry which is preliminary data.</text>
</comment>
<gene>
    <name evidence="8" type="ORF">Poli38472_008912</name>
</gene>
<comment type="subcellular location">
    <subcellularLocation>
        <location evidence="1">Cell membrane</location>
        <topology evidence="1">Multi-pass membrane protein</topology>
    </subcellularLocation>
    <subcellularLocation>
        <location evidence="7">Membrane</location>
        <topology evidence="7">Multi-pass membrane protein</topology>
    </subcellularLocation>
</comment>
<dbReference type="InterPro" id="IPR036458">
    <property type="entry name" value="Na:dicarbo_symporter_sf"/>
</dbReference>
<feature type="transmembrane region" description="Helical" evidence="7">
    <location>
        <begin position="400"/>
        <end position="425"/>
    </location>
</feature>
<evidence type="ECO:0000256" key="3">
    <source>
        <dbReference type="ARBA" id="ARBA00022475"/>
    </source>
</evidence>
<dbReference type="Proteomes" id="UP000794436">
    <property type="component" value="Unassembled WGS sequence"/>
</dbReference>
<dbReference type="PANTHER" id="PTHR42865">
    <property type="entry name" value="PROTON/GLUTAMATE-ASPARTATE SYMPORTER"/>
    <property type="match status" value="1"/>
</dbReference>
<feature type="transmembrane region" description="Helical" evidence="7">
    <location>
        <begin position="131"/>
        <end position="149"/>
    </location>
</feature>
<dbReference type="Gene3D" id="1.10.3860.10">
    <property type="entry name" value="Sodium:dicarboxylate symporter"/>
    <property type="match status" value="2"/>
</dbReference>
<feature type="transmembrane region" description="Helical" evidence="7">
    <location>
        <begin position="352"/>
        <end position="380"/>
    </location>
</feature>
<evidence type="ECO:0000313" key="8">
    <source>
        <dbReference type="EMBL" id="TMW56264.1"/>
    </source>
</evidence>
<protein>
    <recommendedName>
        <fullName evidence="7">Amino acid transporter</fullName>
    </recommendedName>
</protein>
<dbReference type="EMBL" id="SPLM01000146">
    <property type="protein sequence ID" value="TMW56264.1"/>
    <property type="molecule type" value="Genomic_DNA"/>
</dbReference>
<evidence type="ECO:0000256" key="5">
    <source>
        <dbReference type="ARBA" id="ARBA00022989"/>
    </source>
</evidence>
<sequence>MDKIPGSSGSRLHQQIQRRLMEALAGFESGNTDQIIAEMDWQLLTASIASSFLPALDYECTKIGQRYSTEEKREKDAVELTDFTTADQQCGWTPQSRRRQSLESDILTVDEHDQVNHAIGKVSGLHLSASHMMIGVAIGFVVGIVLSLHDIPPLVVQCLSMPGELFLRALKALIMPYVFCAVAVGISDMINVGKFSKIGWLTIRVFLTFWLSTAALGVGIAIGFRNLFRSNLGQAKTNHVFGFSCAINNQTLQVQTNGSVLCSSDNTTSTGQYAADFLSTDANNQFQKTDMTGETAHMSISQQLMNIPDLFVPSNVIASFANGELVSVITFAMALGAVAGKNFHAKTRRINYLYLVLFQLRIAFFLALEWVICLTPGAAISLIAGSFVRNKEFIDHFDRVYMYGVAILVAGILHVFVVLPFIVFLATRRNPYKHMRSSGLGSEVTALRIVLLFLLSALAAAGTVAIPSGGLTLTVILFKTVFRVEETPATFPFLVAMDFVADRIATICNVHGDVMALQWLASSTE</sequence>
<keyword evidence="7" id="KW-0769">Symport</keyword>
<evidence type="ECO:0000256" key="6">
    <source>
        <dbReference type="ARBA" id="ARBA00023136"/>
    </source>
</evidence>
<name>A0A8K1FCW5_PYTOL</name>
<dbReference type="GO" id="GO:0005886">
    <property type="term" value="C:plasma membrane"/>
    <property type="evidence" value="ECO:0007669"/>
    <property type="project" value="UniProtKB-SubCell"/>
</dbReference>
<evidence type="ECO:0000256" key="7">
    <source>
        <dbReference type="RuleBase" id="RU361216"/>
    </source>
</evidence>
<evidence type="ECO:0000256" key="4">
    <source>
        <dbReference type="ARBA" id="ARBA00022692"/>
    </source>
</evidence>
<proteinExistence type="inferred from homology"/>
<dbReference type="AlphaFoldDB" id="A0A8K1FCW5"/>
<keyword evidence="3" id="KW-1003">Cell membrane</keyword>
<accession>A0A8K1FCW5</accession>
<dbReference type="PANTHER" id="PTHR42865:SF7">
    <property type="entry name" value="PROTON_GLUTAMATE-ASPARTATE SYMPORTER"/>
    <property type="match status" value="1"/>
</dbReference>
<keyword evidence="4 7" id="KW-0812">Transmembrane</keyword>
<keyword evidence="9" id="KW-1185">Reference proteome</keyword>
<evidence type="ECO:0000313" key="9">
    <source>
        <dbReference type="Proteomes" id="UP000794436"/>
    </source>
</evidence>
<feature type="transmembrane region" description="Helical" evidence="7">
    <location>
        <begin position="446"/>
        <end position="466"/>
    </location>
</feature>
<comment type="similarity">
    <text evidence="7">Belongs to the dicarboxylate/amino acid:cation symporter (DAACS) (TC 2.A.23) family.</text>
</comment>
<evidence type="ECO:0000256" key="2">
    <source>
        <dbReference type="ARBA" id="ARBA00022448"/>
    </source>
</evidence>
<dbReference type="OrthoDB" id="5877963at2759"/>
<dbReference type="PRINTS" id="PR00173">
    <property type="entry name" value="EDTRNSPORT"/>
</dbReference>
<reference evidence="8" key="1">
    <citation type="submission" date="2019-03" db="EMBL/GenBank/DDBJ databases">
        <title>Long read genome sequence of the mycoparasitic Pythium oligandrum ATCC 38472 isolated from sugarbeet rhizosphere.</title>
        <authorList>
            <person name="Gaulin E."/>
        </authorList>
    </citation>
    <scope>NUCLEOTIDE SEQUENCE</scope>
    <source>
        <strain evidence="8">ATCC 38472_TT</strain>
    </source>
</reference>
<keyword evidence="6 7" id="KW-0472">Membrane</keyword>
<organism evidence="8 9">
    <name type="scientific">Pythium oligandrum</name>
    <name type="common">Mycoparasitic fungus</name>
    <dbReference type="NCBI Taxonomy" id="41045"/>
    <lineage>
        <taxon>Eukaryota</taxon>
        <taxon>Sar</taxon>
        <taxon>Stramenopiles</taxon>
        <taxon>Oomycota</taxon>
        <taxon>Peronosporomycetes</taxon>
        <taxon>Pythiales</taxon>
        <taxon>Pythiaceae</taxon>
        <taxon>Pythium</taxon>
    </lineage>
</organism>
<dbReference type="Pfam" id="PF00375">
    <property type="entry name" value="SDF"/>
    <property type="match status" value="2"/>
</dbReference>
<keyword evidence="5 7" id="KW-1133">Transmembrane helix</keyword>
<evidence type="ECO:0000256" key="1">
    <source>
        <dbReference type="ARBA" id="ARBA00004651"/>
    </source>
</evidence>
<feature type="transmembrane region" description="Helical" evidence="7">
    <location>
        <begin position="169"/>
        <end position="186"/>
    </location>
</feature>